<reference evidence="3 4" key="1">
    <citation type="submission" date="2024-06" db="EMBL/GenBank/DDBJ databases">
        <title>The Natural Products Discovery Center: Release of the First 8490 Sequenced Strains for Exploring Actinobacteria Biosynthetic Diversity.</title>
        <authorList>
            <person name="Kalkreuter E."/>
            <person name="Kautsar S.A."/>
            <person name="Yang D."/>
            <person name="Bader C.D."/>
            <person name="Teijaro C.N."/>
            <person name="Fluegel L."/>
            <person name="Davis C.M."/>
            <person name="Simpson J.R."/>
            <person name="Lauterbach L."/>
            <person name="Steele A.D."/>
            <person name="Gui C."/>
            <person name="Meng S."/>
            <person name="Li G."/>
            <person name="Viehrig K."/>
            <person name="Ye F."/>
            <person name="Su P."/>
            <person name="Kiefer A.F."/>
            <person name="Nichols A."/>
            <person name="Cepeda A.J."/>
            <person name="Yan W."/>
            <person name="Fan B."/>
            <person name="Jiang Y."/>
            <person name="Adhikari A."/>
            <person name="Zheng C.-J."/>
            <person name="Schuster L."/>
            <person name="Cowan T.M."/>
            <person name="Smanski M.J."/>
            <person name="Chevrette M.G."/>
            <person name="De Carvalho L.P.S."/>
            <person name="Shen B."/>
        </authorList>
    </citation>
    <scope>NUCLEOTIDE SEQUENCE [LARGE SCALE GENOMIC DNA]</scope>
    <source>
        <strain evidence="3 4">NPDC006286</strain>
    </source>
</reference>
<dbReference type="InterPro" id="IPR010982">
    <property type="entry name" value="Lambda_DNA-bd_dom_sf"/>
</dbReference>
<feature type="compositionally biased region" description="Basic residues" evidence="1">
    <location>
        <begin position="687"/>
        <end position="703"/>
    </location>
</feature>
<dbReference type="SUPFAM" id="SSF52540">
    <property type="entry name" value="P-loop containing nucleoside triphosphate hydrolases"/>
    <property type="match status" value="1"/>
</dbReference>
<dbReference type="CDD" id="cd00093">
    <property type="entry name" value="HTH_XRE"/>
    <property type="match status" value="1"/>
</dbReference>
<evidence type="ECO:0000259" key="2">
    <source>
        <dbReference type="PROSITE" id="PS50943"/>
    </source>
</evidence>
<dbReference type="Gene3D" id="1.10.260.40">
    <property type="entry name" value="lambda repressor-like DNA-binding domains"/>
    <property type="match status" value="1"/>
</dbReference>
<comment type="caution">
    <text evidence="3">The sequence shown here is derived from an EMBL/GenBank/DDBJ whole genome shotgun (WGS) entry which is preliminary data.</text>
</comment>
<feature type="region of interest" description="Disordered" evidence="1">
    <location>
        <begin position="593"/>
        <end position="769"/>
    </location>
</feature>
<feature type="compositionally biased region" description="Basic residues" evidence="1">
    <location>
        <begin position="608"/>
        <end position="639"/>
    </location>
</feature>
<dbReference type="PROSITE" id="PS50943">
    <property type="entry name" value="HTH_CROC1"/>
    <property type="match status" value="1"/>
</dbReference>
<proteinExistence type="predicted"/>
<evidence type="ECO:0000313" key="4">
    <source>
        <dbReference type="Proteomes" id="UP001550348"/>
    </source>
</evidence>
<dbReference type="Proteomes" id="UP001550348">
    <property type="component" value="Unassembled WGS sequence"/>
</dbReference>
<evidence type="ECO:0000256" key="1">
    <source>
        <dbReference type="SAM" id="MobiDB-lite"/>
    </source>
</evidence>
<gene>
    <name evidence="3" type="ORF">ABZ071_22080</name>
</gene>
<dbReference type="Gene3D" id="3.40.50.300">
    <property type="entry name" value="P-loop containing nucleotide triphosphate hydrolases"/>
    <property type="match status" value="1"/>
</dbReference>
<feature type="domain" description="HTH cro/C1-type" evidence="2">
    <location>
        <begin position="8"/>
        <end position="63"/>
    </location>
</feature>
<dbReference type="RefSeq" id="WP_355666246.1">
    <property type="nucleotide sequence ID" value="NZ_JBEXRX010000073.1"/>
</dbReference>
<sequence>MRQLAALLREHRMAARLSQEALAETAGVAVRTVRNLEGSRIARPRRRTVEELANALGLTGEPRARLLRTVHGIAPAPAWQHSSLPPVLSDFVGRQAELDQLVAQARCLAEQPGNATVVISGQPGVGKTSLVVRAAHALAAEIPGVACHVDLRGMDLAPLSADQAMEQLLTTLRGGRGGPLPPGPGERLALYRMLTATRPGLLVLDNAATEAQVRPLLPTGPGWLTLVASRFSLGGLESDARLRLTDLDEATATRLIEEIVGADRVSAEPEATTELVRLCTGLPLALRVAANRLASRPSWSVGWLVERIRDETRRLDLLHPGDTRLRAGFSLSYDQLPEIARRTLRRLALLPWPDYSAAPVAQLLGVDVGAAEAALETLADASLLSPAAAPDRYLLHDLLRVFAAERLAAEEPPADRDGAAARVRAWLLGMVEVAGRWLDPDPRREPAADTGFGGVHAAVAWLTAERHGWWWAVRQAAATGRHRDVIAAAEALYWYSDRYHHVIDWSELFGLAVTAARAGGDTVAEAAQRNALGWVQTVVLDRPADAVAQHREAFRLAAAAGDRRNLGWACFYLAGERYRAGDLAGAAESCAPGAARVDRRGGPDRAGRHVVHPGRHPAAVRRGRSRGHPPAARARRLAGRHGEPAGPPPPRQSSPDGLDPPPARTCPRGPGAVARGDRRDGGGGCRLRGRGRPVRFRRSRAGPRRCAAAGRRLPREAGPAGRGTGLRGRRRPGSGGPGPATARPRPRPRYGKLPVILPGRPGSSTLASP</sequence>
<dbReference type="SMART" id="SM00530">
    <property type="entry name" value="HTH_XRE"/>
    <property type="match status" value="1"/>
</dbReference>
<dbReference type="SUPFAM" id="SSF47413">
    <property type="entry name" value="lambda repressor-like DNA-binding domains"/>
    <property type="match status" value="1"/>
</dbReference>
<dbReference type="InterPro" id="IPR041664">
    <property type="entry name" value="AAA_16"/>
</dbReference>
<dbReference type="PANTHER" id="PTHR47691">
    <property type="entry name" value="REGULATOR-RELATED"/>
    <property type="match status" value="1"/>
</dbReference>
<dbReference type="InterPro" id="IPR001387">
    <property type="entry name" value="Cro/C1-type_HTH"/>
</dbReference>
<feature type="compositionally biased region" description="Pro residues" evidence="1">
    <location>
        <begin position="645"/>
        <end position="664"/>
    </location>
</feature>
<dbReference type="InterPro" id="IPR027417">
    <property type="entry name" value="P-loop_NTPase"/>
</dbReference>
<protein>
    <submittedName>
        <fullName evidence="3">Helix-turn-helix domain-containing protein</fullName>
    </submittedName>
</protein>
<keyword evidence="4" id="KW-1185">Reference proteome</keyword>
<dbReference type="PRINTS" id="PR00364">
    <property type="entry name" value="DISEASERSIST"/>
</dbReference>
<evidence type="ECO:0000313" key="3">
    <source>
        <dbReference type="EMBL" id="MEU0154559.1"/>
    </source>
</evidence>
<organism evidence="3 4">
    <name type="scientific">Micromonospora fulviviridis</name>
    <dbReference type="NCBI Taxonomy" id="47860"/>
    <lineage>
        <taxon>Bacteria</taxon>
        <taxon>Bacillati</taxon>
        <taxon>Actinomycetota</taxon>
        <taxon>Actinomycetes</taxon>
        <taxon>Micromonosporales</taxon>
        <taxon>Micromonosporaceae</taxon>
        <taxon>Micromonospora</taxon>
    </lineage>
</organism>
<dbReference type="EMBL" id="JBEXRX010000073">
    <property type="protein sequence ID" value="MEU0154559.1"/>
    <property type="molecule type" value="Genomic_DNA"/>
</dbReference>
<dbReference type="Pfam" id="PF13560">
    <property type="entry name" value="HTH_31"/>
    <property type="match status" value="1"/>
</dbReference>
<accession>A0ABV2VQ75</accession>
<dbReference type="Pfam" id="PF13191">
    <property type="entry name" value="AAA_16"/>
    <property type="match status" value="1"/>
</dbReference>
<name>A0ABV2VQ75_9ACTN</name>
<feature type="compositionally biased region" description="Basic and acidic residues" evidence="1">
    <location>
        <begin position="596"/>
        <end position="607"/>
    </location>
</feature>
<dbReference type="PANTHER" id="PTHR47691:SF3">
    <property type="entry name" value="HTH-TYPE TRANSCRIPTIONAL REGULATOR RV0890C-RELATED"/>
    <property type="match status" value="1"/>
</dbReference>